<evidence type="ECO:0000259" key="5">
    <source>
        <dbReference type="Pfam" id="PF04542"/>
    </source>
</evidence>
<evidence type="ECO:0000256" key="4">
    <source>
        <dbReference type="ARBA" id="ARBA00023163"/>
    </source>
</evidence>
<keyword evidence="3" id="KW-0731">Sigma factor</keyword>
<dbReference type="PANTHER" id="PTHR43133:SF60">
    <property type="entry name" value="RNA POLYMERASE SIGMA FACTOR SIGV"/>
    <property type="match status" value="1"/>
</dbReference>
<evidence type="ECO:0000256" key="3">
    <source>
        <dbReference type="ARBA" id="ARBA00023082"/>
    </source>
</evidence>
<evidence type="ECO:0000256" key="2">
    <source>
        <dbReference type="ARBA" id="ARBA00023015"/>
    </source>
</evidence>
<gene>
    <name evidence="7" type="ORF">BC6307_15885</name>
</gene>
<dbReference type="SUPFAM" id="SSF88659">
    <property type="entry name" value="Sigma3 and sigma4 domains of RNA polymerase sigma factors"/>
    <property type="match status" value="1"/>
</dbReference>
<accession>A0A223KYA5</accession>
<evidence type="ECO:0000256" key="1">
    <source>
        <dbReference type="ARBA" id="ARBA00010641"/>
    </source>
</evidence>
<keyword evidence="2" id="KW-0805">Transcription regulation</keyword>
<evidence type="ECO:0000259" key="6">
    <source>
        <dbReference type="Pfam" id="PF08281"/>
    </source>
</evidence>
<dbReference type="InterPro" id="IPR039425">
    <property type="entry name" value="RNA_pol_sigma-70-like"/>
</dbReference>
<sequence>MDKRESEIEQWYRQYHQTIYKYIVVLVKDPQQAEDLTHETFVKAYKNFDRFRRDSSPKTWLFRIAHNVTVDYIRKMKPIQLFKEVFRNKGEQGLSAEEIFIIKENSEELFVALSELKDSYKQVILLRKVKGFSIEETALILNCSESKVKATMFRALKALKEKLKKEVTFYEYG</sequence>
<evidence type="ECO:0000313" key="8">
    <source>
        <dbReference type="Proteomes" id="UP000215224"/>
    </source>
</evidence>
<dbReference type="STRING" id="1314751.GCA_001591425_01770"/>
<dbReference type="InterPro" id="IPR013324">
    <property type="entry name" value="RNA_pol_sigma_r3/r4-like"/>
</dbReference>
<dbReference type="SUPFAM" id="SSF88946">
    <property type="entry name" value="Sigma2 domain of RNA polymerase sigma factors"/>
    <property type="match status" value="1"/>
</dbReference>
<dbReference type="Proteomes" id="UP000215224">
    <property type="component" value="Chromosome"/>
</dbReference>
<name>A0A223KYA5_9BACI</name>
<dbReference type="InterPro" id="IPR014284">
    <property type="entry name" value="RNA_pol_sigma-70_dom"/>
</dbReference>
<dbReference type="Pfam" id="PF08281">
    <property type="entry name" value="Sigma70_r4_2"/>
    <property type="match status" value="1"/>
</dbReference>
<keyword evidence="8" id="KW-1185">Reference proteome</keyword>
<dbReference type="Gene3D" id="1.10.10.10">
    <property type="entry name" value="Winged helix-like DNA-binding domain superfamily/Winged helix DNA-binding domain"/>
    <property type="match status" value="1"/>
</dbReference>
<dbReference type="AlphaFoldDB" id="A0A223KYA5"/>
<keyword evidence="4" id="KW-0804">Transcription</keyword>
<organism evidence="7 8">
    <name type="scientific">Sutcliffiella cohnii</name>
    <dbReference type="NCBI Taxonomy" id="33932"/>
    <lineage>
        <taxon>Bacteria</taxon>
        <taxon>Bacillati</taxon>
        <taxon>Bacillota</taxon>
        <taxon>Bacilli</taxon>
        <taxon>Bacillales</taxon>
        <taxon>Bacillaceae</taxon>
        <taxon>Sutcliffiella</taxon>
    </lineage>
</organism>
<dbReference type="CDD" id="cd06171">
    <property type="entry name" value="Sigma70_r4"/>
    <property type="match status" value="1"/>
</dbReference>
<feature type="domain" description="RNA polymerase sigma-70 region 2" evidence="5">
    <location>
        <begin position="12"/>
        <end position="75"/>
    </location>
</feature>
<dbReference type="KEGG" id="bcoh:BC6307_15885"/>
<dbReference type="GO" id="GO:0003677">
    <property type="term" value="F:DNA binding"/>
    <property type="evidence" value="ECO:0007669"/>
    <property type="project" value="InterPro"/>
</dbReference>
<evidence type="ECO:0000313" key="7">
    <source>
        <dbReference type="EMBL" id="AST94380.1"/>
    </source>
</evidence>
<dbReference type="InterPro" id="IPR036388">
    <property type="entry name" value="WH-like_DNA-bd_sf"/>
</dbReference>
<feature type="domain" description="RNA polymerase sigma factor 70 region 4 type 2" evidence="6">
    <location>
        <begin position="108"/>
        <end position="159"/>
    </location>
</feature>
<protein>
    <submittedName>
        <fullName evidence="7">RNA polymerase subunit sigma-24</fullName>
    </submittedName>
</protein>
<reference evidence="7" key="1">
    <citation type="submission" date="2016-12" db="EMBL/GenBank/DDBJ databases">
        <title>The whole genome sequencing and assembly of Bacillus cohnii DSM 6307T strain.</title>
        <authorList>
            <person name="Lee Y.-J."/>
            <person name="Yi H."/>
            <person name="Bahn Y.-S."/>
            <person name="Kim J.F."/>
            <person name="Lee D.-W."/>
        </authorList>
    </citation>
    <scope>NUCLEOTIDE SEQUENCE [LARGE SCALE GENOMIC DNA]</scope>
    <source>
        <strain evidence="7">DSM 6307</strain>
    </source>
</reference>
<dbReference type="InterPro" id="IPR013249">
    <property type="entry name" value="RNA_pol_sigma70_r4_t2"/>
</dbReference>
<dbReference type="Pfam" id="PF04542">
    <property type="entry name" value="Sigma70_r2"/>
    <property type="match status" value="1"/>
</dbReference>
<proteinExistence type="inferred from homology"/>
<dbReference type="EMBL" id="CP018866">
    <property type="protein sequence ID" value="AST94380.1"/>
    <property type="molecule type" value="Genomic_DNA"/>
</dbReference>
<dbReference type="PANTHER" id="PTHR43133">
    <property type="entry name" value="RNA POLYMERASE ECF-TYPE SIGMA FACTO"/>
    <property type="match status" value="1"/>
</dbReference>
<comment type="similarity">
    <text evidence="1">Belongs to the sigma-70 factor family. ECF subfamily.</text>
</comment>
<dbReference type="GO" id="GO:0016987">
    <property type="term" value="F:sigma factor activity"/>
    <property type="evidence" value="ECO:0007669"/>
    <property type="project" value="UniProtKB-KW"/>
</dbReference>
<dbReference type="GO" id="GO:0006352">
    <property type="term" value="P:DNA-templated transcription initiation"/>
    <property type="evidence" value="ECO:0007669"/>
    <property type="project" value="InterPro"/>
</dbReference>
<dbReference type="InterPro" id="IPR013325">
    <property type="entry name" value="RNA_pol_sigma_r2"/>
</dbReference>
<dbReference type="NCBIfam" id="TIGR02937">
    <property type="entry name" value="sigma70-ECF"/>
    <property type="match status" value="1"/>
</dbReference>
<dbReference type="Gene3D" id="1.10.1740.10">
    <property type="match status" value="1"/>
</dbReference>
<dbReference type="InterPro" id="IPR007627">
    <property type="entry name" value="RNA_pol_sigma70_r2"/>
</dbReference>